<sequence>MAYINGHFALANANMNANYRPALIDFHGYEGEDFRHFVESLESYFAINNITQEPRKLIILKAQLRGAAKVYYEKEILKRIPGINYEQAVDLLKNYYITPELIQSYELEFNEMYQGEQEHPQIFLARLKEAADLANITNDAVIESRFRAGLLREIKQFCIQSSSKNLQDWINHAEGWWNANRPRKIAMVDNPFIPRNANQALIYHNENYDQHHPSSNHNIDLIDTNEHAMPALAYNQIHYNNAQPSSNYYYNNAHGTNQLTTMDTSRNRNQLHQAQYIGNQHIRPNQQQDLIGLIQQAIRQELNSQQYQQQPTRNNRYNGYNNNYNRSGRYGNNDNNGRYDNSNKNYMSNQRRSYDQPASQDQRQPNNQPINQHNNQQNKQTKNYWGQLLLITHRRMVN</sequence>
<dbReference type="VEuPathDB" id="FungiDB:RO3G_12971"/>
<dbReference type="AlphaFoldDB" id="I1CII0"/>
<organism evidence="2 3">
    <name type="scientific">Rhizopus delemar (strain RA 99-880 / ATCC MYA-4621 / FGSC 9543 / NRRL 43880)</name>
    <name type="common">Mucormycosis agent</name>
    <name type="synonym">Rhizopus arrhizus var. delemar</name>
    <dbReference type="NCBI Taxonomy" id="246409"/>
    <lineage>
        <taxon>Eukaryota</taxon>
        <taxon>Fungi</taxon>
        <taxon>Fungi incertae sedis</taxon>
        <taxon>Mucoromycota</taxon>
        <taxon>Mucoromycotina</taxon>
        <taxon>Mucoromycetes</taxon>
        <taxon>Mucorales</taxon>
        <taxon>Mucorineae</taxon>
        <taxon>Rhizopodaceae</taxon>
        <taxon>Rhizopus</taxon>
    </lineage>
</organism>
<evidence type="ECO:0000313" key="3">
    <source>
        <dbReference type="Proteomes" id="UP000009138"/>
    </source>
</evidence>
<feature type="compositionally biased region" description="Polar residues" evidence="1">
    <location>
        <begin position="344"/>
        <end position="359"/>
    </location>
</feature>
<name>I1CII0_RHIO9</name>
<dbReference type="OrthoDB" id="2275032at2759"/>
<feature type="compositionally biased region" description="Low complexity" evidence="1">
    <location>
        <begin position="313"/>
        <end position="343"/>
    </location>
</feature>
<evidence type="ECO:0008006" key="4">
    <source>
        <dbReference type="Google" id="ProtNLM"/>
    </source>
</evidence>
<gene>
    <name evidence="2" type="ORF">RO3G_12971</name>
</gene>
<protein>
    <recommendedName>
        <fullName evidence="4">Retrotransposon gag domain-containing protein</fullName>
    </recommendedName>
</protein>
<dbReference type="Proteomes" id="UP000009138">
    <property type="component" value="Unassembled WGS sequence"/>
</dbReference>
<dbReference type="RefSeq" id="XP_067523656.1">
    <property type="nucleotide sequence ID" value="XM_067667555.1"/>
</dbReference>
<proteinExistence type="predicted"/>
<dbReference type="InParanoid" id="I1CII0"/>
<feature type="region of interest" description="Disordered" evidence="1">
    <location>
        <begin position="304"/>
        <end position="384"/>
    </location>
</feature>
<dbReference type="EMBL" id="CH476742">
    <property type="protein sequence ID" value="EIE88260.1"/>
    <property type="molecule type" value="Genomic_DNA"/>
</dbReference>
<feature type="compositionally biased region" description="Low complexity" evidence="1">
    <location>
        <begin position="360"/>
        <end position="383"/>
    </location>
</feature>
<evidence type="ECO:0000313" key="2">
    <source>
        <dbReference type="EMBL" id="EIE88260.1"/>
    </source>
</evidence>
<reference evidence="2 3" key="1">
    <citation type="journal article" date="2009" name="PLoS Genet.">
        <title>Genomic analysis of the basal lineage fungus Rhizopus oryzae reveals a whole-genome duplication.</title>
        <authorList>
            <person name="Ma L.-J."/>
            <person name="Ibrahim A.S."/>
            <person name="Skory C."/>
            <person name="Grabherr M.G."/>
            <person name="Burger G."/>
            <person name="Butler M."/>
            <person name="Elias M."/>
            <person name="Idnurm A."/>
            <person name="Lang B.F."/>
            <person name="Sone T."/>
            <person name="Abe A."/>
            <person name="Calvo S.E."/>
            <person name="Corrochano L.M."/>
            <person name="Engels R."/>
            <person name="Fu J."/>
            <person name="Hansberg W."/>
            <person name="Kim J.-M."/>
            <person name="Kodira C.D."/>
            <person name="Koehrsen M.J."/>
            <person name="Liu B."/>
            <person name="Miranda-Saavedra D."/>
            <person name="O'Leary S."/>
            <person name="Ortiz-Castellanos L."/>
            <person name="Poulter R."/>
            <person name="Rodriguez-Romero J."/>
            <person name="Ruiz-Herrera J."/>
            <person name="Shen Y.-Q."/>
            <person name="Zeng Q."/>
            <person name="Galagan J."/>
            <person name="Birren B.W."/>
            <person name="Cuomo C.A."/>
            <person name="Wickes B.L."/>
        </authorList>
    </citation>
    <scope>NUCLEOTIDE SEQUENCE [LARGE SCALE GENOMIC DNA]</scope>
    <source>
        <strain evidence="3">RA 99-880 / ATCC MYA-4621 / FGSC 9543 / NRRL 43880</strain>
    </source>
</reference>
<accession>I1CII0</accession>
<dbReference type="GeneID" id="93619936"/>
<keyword evidence="3" id="KW-1185">Reference proteome</keyword>
<evidence type="ECO:0000256" key="1">
    <source>
        <dbReference type="SAM" id="MobiDB-lite"/>
    </source>
</evidence>